<dbReference type="SUPFAM" id="SSF56091">
    <property type="entry name" value="DNA ligase/mRNA capping enzyme, catalytic domain"/>
    <property type="match status" value="1"/>
</dbReference>
<dbReference type="InterPro" id="IPR016059">
    <property type="entry name" value="DNA_ligase_ATP-dep_CS"/>
</dbReference>
<dbReference type="AlphaFoldDB" id="A0AAF0D1T3"/>
<dbReference type="NCBIfam" id="TIGR02779">
    <property type="entry name" value="NHEJ_ligase_lig"/>
    <property type="match status" value="1"/>
</dbReference>
<dbReference type="KEGG" id="oyw:OdinLCB4_006470"/>
<dbReference type="CDD" id="cd07906">
    <property type="entry name" value="Adenylation_DNA_ligase_LigD_LigC"/>
    <property type="match status" value="1"/>
</dbReference>
<dbReference type="GO" id="GO:0005524">
    <property type="term" value="F:ATP binding"/>
    <property type="evidence" value="ECO:0007669"/>
    <property type="project" value="InterPro"/>
</dbReference>
<reference evidence="4" key="2">
    <citation type="journal article" date="2022" name="Nat. Microbiol.">
        <title>A closed Candidatus Odinarchaeum chromosome exposes Asgard archaeal viruses.</title>
        <authorList>
            <person name="Tamarit D."/>
            <person name="Caceres E.F."/>
            <person name="Krupovic M."/>
            <person name="Nijland R."/>
            <person name="Eme L."/>
            <person name="Robinson N.P."/>
            <person name="Ettema T.J.G."/>
        </authorList>
    </citation>
    <scope>NUCLEOTIDE SEQUENCE</scope>
    <source>
        <strain evidence="4">LCB_4</strain>
    </source>
</reference>
<dbReference type="Gene3D" id="2.40.50.140">
    <property type="entry name" value="Nucleic acid-binding proteins"/>
    <property type="match status" value="1"/>
</dbReference>
<accession>A0AAF0D1T3</accession>
<dbReference type="GO" id="GO:0006310">
    <property type="term" value="P:DNA recombination"/>
    <property type="evidence" value="ECO:0007669"/>
    <property type="project" value="InterPro"/>
</dbReference>
<evidence type="ECO:0000256" key="1">
    <source>
        <dbReference type="ARBA" id="ARBA00007572"/>
    </source>
</evidence>
<sequence>MTSIIEEVEPKYRDLIIKTSIPEWIEPMLATLTSKRFSDENWIYERKLDGERCLAFKINGRVKLLSRNRKDISNTYPEIVDALEKQKTPDLIIDGEIVAFQGDNTSFSKLQERIGIKNREEALKSKIKVYYYIFDLIYIENYLIEKLPLIVRKELLKKHLTYQDPLRYTEHIWKEGVKYYQEACRKGWEGVIAKRAASEYQHKRSTDWLKFKCVNEQEFIIIGYTPPKGSRIGLGSILVGYYDKEKIVYAGKVGTGFNRKLLTDLKRELEAIKQETPLTEDKIGEKNVTWVKPEIVVQVGFTEWTKIGKLRHPRLLGVRRDKDPRTVVKETPEA</sequence>
<evidence type="ECO:0000256" key="2">
    <source>
        <dbReference type="ARBA" id="ARBA00022598"/>
    </source>
</evidence>
<dbReference type="GO" id="GO:0006281">
    <property type="term" value="P:DNA repair"/>
    <property type="evidence" value="ECO:0007669"/>
    <property type="project" value="InterPro"/>
</dbReference>
<dbReference type="EMBL" id="CP091871">
    <property type="protein sequence ID" value="WEU40109.1"/>
    <property type="molecule type" value="Genomic_DNA"/>
</dbReference>
<evidence type="ECO:0000259" key="3">
    <source>
        <dbReference type="PROSITE" id="PS50160"/>
    </source>
</evidence>
<protein>
    <submittedName>
        <fullName evidence="4">Non-homologous end-joining DNA ligase</fullName>
    </submittedName>
</protein>
<dbReference type="PROSITE" id="PS00333">
    <property type="entry name" value="DNA_LIGASE_A2"/>
    <property type="match status" value="1"/>
</dbReference>
<dbReference type="InterPro" id="IPR050191">
    <property type="entry name" value="ATP-dep_DNA_ligase"/>
</dbReference>
<dbReference type="SUPFAM" id="SSF50249">
    <property type="entry name" value="Nucleic acid-binding proteins"/>
    <property type="match status" value="1"/>
</dbReference>
<dbReference type="Pfam" id="PF04679">
    <property type="entry name" value="DNA_ligase_A_C"/>
    <property type="match status" value="1"/>
</dbReference>
<dbReference type="InterPro" id="IPR014146">
    <property type="entry name" value="LigD_ligase_dom"/>
</dbReference>
<feature type="domain" description="ATP-dependent DNA ligase family profile" evidence="3">
    <location>
        <begin position="122"/>
        <end position="212"/>
    </location>
</feature>
<organism evidence="4 5">
    <name type="scientific">Odinarchaeota yellowstonii (strain LCB_4)</name>
    <dbReference type="NCBI Taxonomy" id="1841599"/>
    <lineage>
        <taxon>Archaea</taxon>
        <taxon>Promethearchaeati</taxon>
        <taxon>Candidatus Odinarchaeota</taxon>
        <taxon>Candidatus Odinarchaeia</taxon>
        <taxon>Candidatus Odinarchaeales</taxon>
        <taxon>Candidatus Odinarchaeaceae</taxon>
        <taxon>Candidatus Odinarchaeum</taxon>
    </lineage>
</organism>
<dbReference type="CDD" id="cd07971">
    <property type="entry name" value="OBF_DNA_ligase_LigD"/>
    <property type="match status" value="1"/>
</dbReference>
<gene>
    <name evidence="4" type="primary">ligD</name>
    <name evidence="4" type="ORF">OdinLCB4_006470</name>
</gene>
<dbReference type="PANTHER" id="PTHR45674">
    <property type="entry name" value="DNA LIGASE 1/3 FAMILY MEMBER"/>
    <property type="match status" value="1"/>
</dbReference>
<evidence type="ECO:0000313" key="4">
    <source>
        <dbReference type="EMBL" id="WEU40109.1"/>
    </source>
</evidence>
<dbReference type="InterPro" id="IPR012310">
    <property type="entry name" value="DNA_ligase_ATP-dep_cent"/>
</dbReference>
<dbReference type="PANTHER" id="PTHR45674:SF4">
    <property type="entry name" value="DNA LIGASE 1"/>
    <property type="match status" value="1"/>
</dbReference>
<proteinExistence type="inferred from homology"/>
<dbReference type="Gene3D" id="3.30.470.30">
    <property type="entry name" value="DNA ligase/mRNA capping enzyme"/>
    <property type="match status" value="1"/>
</dbReference>
<keyword evidence="2 4" id="KW-0436">Ligase</keyword>
<reference evidence="4" key="1">
    <citation type="journal article" date="2017" name="Nature">
        <title>Asgard archaea illuminate the origin of eukaryotic cellular complexity.</title>
        <authorList>
            <person name="Zaremba-Niedzwiedzka K."/>
            <person name="Caceres E.F."/>
            <person name="Saw J.H."/>
            <person name="Backstrom D."/>
            <person name="Juzokaite L."/>
            <person name="Vancaester E."/>
            <person name="Seitz K.W."/>
            <person name="Anantharaman K."/>
            <person name="Starnawski P."/>
            <person name="Kjeldsen K.U."/>
            <person name="Scott M.B."/>
            <person name="Nunoura T."/>
            <person name="Banfield J.F."/>
            <person name="Schramm A."/>
            <person name="Baker B.J."/>
            <person name="Spang A."/>
            <person name="Ettema T.J.G."/>
        </authorList>
    </citation>
    <scope>NUCLEOTIDE SEQUENCE</scope>
    <source>
        <strain evidence="4">LCB_4</strain>
    </source>
</reference>
<dbReference type="InterPro" id="IPR012309">
    <property type="entry name" value="DNA_ligase_ATP-dep_C"/>
</dbReference>
<dbReference type="Pfam" id="PF01068">
    <property type="entry name" value="DNA_ligase_A_M"/>
    <property type="match status" value="1"/>
</dbReference>
<dbReference type="Proteomes" id="UP000186851">
    <property type="component" value="Chromosome"/>
</dbReference>
<name>A0AAF0D1T3_ODILC</name>
<evidence type="ECO:0000313" key="5">
    <source>
        <dbReference type="Proteomes" id="UP000186851"/>
    </source>
</evidence>
<dbReference type="GO" id="GO:0003910">
    <property type="term" value="F:DNA ligase (ATP) activity"/>
    <property type="evidence" value="ECO:0007669"/>
    <property type="project" value="InterPro"/>
</dbReference>
<dbReference type="InterPro" id="IPR012340">
    <property type="entry name" value="NA-bd_OB-fold"/>
</dbReference>
<dbReference type="PROSITE" id="PS00697">
    <property type="entry name" value="DNA_LIGASE_A1"/>
    <property type="match status" value="1"/>
</dbReference>
<comment type="similarity">
    <text evidence="1">Belongs to the ATP-dependent DNA ligase family.</text>
</comment>
<dbReference type="PROSITE" id="PS50160">
    <property type="entry name" value="DNA_LIGASE_A3"/>
    <property type="match status" value="1"/>
</dbReference>